<reference evidence="4" key="1">
    <citation type="journal article" date="2012" name="MBio">
        <title>Comparative genome analysis of Trichophyton rubrum and related dermatophytes reveals candidate genes involved in infection.</title>
        <authorList>
            <person name="Martinez D.A."/>
            <person name="Oliver B.G."/>
            <person name="Graeser Y."/>
            <person name="Goldberg J.M."/>
            <person name="Li W."/>
            <person name="Martinez-Rossi N.M."/>
            <person name="Monod M."/>
            <person name="Shelest E."/>
            <person name="Barton R.C."/>
            <person name="Birch E."/>
            <person name="Brakhage A.A."/>
            <person name="Chen Z."/>
            <person name="Gurr S.J."/>
            <person name="Heiman D."/>
            <person name="Heitman J."/>
            <person name="Kosti I."/>
            <person name="Rossi A."/>
            <person name="Saif S."/>
            <person name="Samalova M."/>
            <person name="Saunders C.W."/>
            <person name="Shea T."/>
            <person name="Summerbell R.C."/>
            <person name="Xu J."/>
            <person name="Young S."/>
            <person name="Zeng Q."/>
            <person name="Birren B.W."/>
            <person name="Cuomo C.A."/>
            <person name="White T.C."/>
        </authorList>
    </citation>
    <scope>NUCLEOTIDE SEQUENCE [LARGE SCALE GENOMIC DNA]</scope>
    <source>
        <strain evidence="4">ATCC MYA-4606 / CBS 127.97</strain>
    </source>
</reference>
<evidence type="ECO:0000256" key="1">
    <source>
        <dbReference type="RuleBase" id="RU368069"/>
    </source>
</evidence>
<protein>
    <recommendedName>
        <fullName evidence="1">Nitrogen permease regulator 3</fullName>
    </recommendedName>
    <alternativeName>
        <fullName evidence="1">Required for meiotic nuclear division protein 11</fullName>
    </alternativeName>
</protein>
<feature type="compositionally biased region" description="Basic and acidic residues" evidence="2">
    <location>
        <begin position="230"/>
        <end position="245"/>
    </location>
</feature>
<dbReference type="AlphaFoldDB" id="F2Q633"/>
<feature type="compositionally biased region" description="Basic and acidic residues" evidence="2">
    <location>
        <begin position="71"/>
        <end position="89"/>
    </location>
</feature>
<feature type="compositionally biased region" description="Basic and acidic residues" evidence="2">
    <location>
        <begin position="109"/>
        <end position="123"/>
    </location>
</feature>
<keyword evidence="1" id="KW-0732">Signal</keyword>
<proteinExistence type="inferred from homology"/>
<feature type="region of interest" description="Disordered" evidence="2">
    <location>
        <begin position="599"/>
        <end position="630"/>
    </location>
</feature>
<dbReference type="GO" id="GO:0005774">
    <property type="term" value="C:vacuolar membrane"/>
    <property type="evidence" value="ECO:0007669"/>
    <property type="project" value="UniProtKB-SubCell"/>
</dbReference>
<keyword evidence="1" id="KW-0469">Meiosis</keyword>
<dbReference type="GO" id="GO:0051321">
    <property type="term" value="P:meiotic cell cycle"/>
    <property type="evidence" value="ECO:0007669"/>
    <property type="project" value="UniProtKB-UniRule"/>
</dbReference>
<evidence type="ECO:0000313" key="3">
    <source>
        <dbReference type="EMBL" id="EGE09601.1"/>
    </source>
</evidence>
<dbReference type="Proteomes" id="UP000009169">
    <property type="component" value="Unassembled WGS sequence"/>
</dbReference>
<gene>
    <name evidence="3" type="ORF">TEQG_08545</name>
</gene>
<comment type="function">
    <text evidence="1">Mediates inactivation of the TORC1 complex in response to amino acid starvation. Required for meiotic nuclear division.</text>
</comment>
<feature type="compositionally biased region" description="Acidic residues" evidence="2">
    <location>
        <begin position="265"/>
        <end position="288"/>
    </location>
</feature>
<dbReference type="GO" id="GO:1990130">
    <property type="term" value="C:GATOR1 complex"/>
    <property type="evidence" value="ECO:0007669"/>
    <property type="project" value="TreeGrafter"/>
</dbReference>
<keyword evidence="4" id="KW-1185">Reference proteome</keyword>
<dbReference type="GO" id="GO:1904262">
    <property type="term" value="P:negative regulation of TORC1 signaling"/>
    <property type="evidence" value="ECO:0007669"/>
    <property type="project" value="TreeGrafter"/>
</dbReference>
<dbReference type="Pfam" id="PF03666">
    <property type="entry name" value="NPR3"/>
    <property type="match status" value="1"/>
</dbReference>
<evidence type="ECO:0000313" key="4">
    <source>
        <dbReference type="Proteomes" id="UP000009169"/>
    </source>
</evidence>
<organism evidence="3 4">
    <name type="scientific">Trichophyton equinum (strain ATCC MYA-4606 / CBS 127.97)</name>
    <name type="common">Horse ringworm fungus</name>
    <dbReference type="NCBI Taxonomy" id="559882"/>
    <lineage>
        <taxon>Eukaryota</taxon>
        <taxon>Fungi</taxon>
        <taxon>Dikarya</taxon>
        <taxon>Ascomycota</taxon>
        <taxon>Pezizomycotina</taxon>
        <taxon>Eurotiomycetes</taxon>
        <taxon>Eurotiomycetidae</taxon>
        <taxon>Onygenales</taxon>
        <taxon>Arthrodermataceae</taxon>
        <taxon>Trichophyton</taxon>
    </lineage>
</organism>
<dbReference type="HOGENOM" id="CLU_014314_1_0_1"/>
<dbReference type="eggNOG" id="KOG3830">
    <property type="taxonomic scope" value="Eukaryota"/>
</dbReference>
<feature type="region of interest" description="Disordered" evidence="2">
    <location>
        <begin position="52"/>
        <end position="171"/>
    </location>
</feature>
<name>F2Q633_TRIEC</name>
<sequence length="763" mass="85037">MRYRRRVYIPPTTISIADSMSSVIRPPDPCLIAIALVVRSRAGPRFVYHYPPNPTLAESPSTAPNKYDGAQPRDEQEHEQADPDQEGKGTDSGASVDEEGVTSEEEASVVDRSERERERDRRSPSRQHSQHSQHSHSHSHSHVRKKVAIQGQGAPGEEGAEEKKGEGSSLQADSFLGLGYGVWEKLLSPSPAWHKRRFEVGVNDLTFVGWPVFVRKDGTWRKRRKKHKREKSEKKREDEEKDKVKKSVSGLGAGLVGDGHIPLTDTDDGGEDGGDEREDGEDEECSDEEQLTIKDGMTMFNVVFVLNAPALEYNVRVREMYDNVVKKFGKALKSEQARANYVWKEAQSILRIKEKCREETRPKSPLSAWVPQTSMSMQIPPMTSTPHLPSPNEPGYPGLWLTTADSVSSTDETAHMANPGQSQVMLAKHFALLLLSDETSILKDIEASKSTIGPPLAHYIRSSKPTKSFAQISARSHIPLADIQILASHLVYWRRARAIPPLNKKDVYIVSPNADMSKLGVASAAYEGMFPTLPSLPKMLSALSAGSPRPYFSYIPSKDHKEAYYDILAWLVRGGWVTQLRTFGWVKVSPEVKMAVQSQPVNGHGHQGEDEDEDDGLATPVPAPKSTSKPWISTSTASLILRPHRASPLESRWLDYIHRSFPLAPEDESSKEEDGEEEEEEEEDVYAALRRHWPMLTRYFTGLDALQKIGVREGLPHRLVWRMLNLLDVNSGVLGGGSGGAAGGEVDGVWDEREKVLVTVRHW</sequence>
<dbReference type="EMBL" id="DS995828">
    <property type="protein sequence ID" value="EGE09601.1"/>
    <property type="molecule type" value="Genomic_DNA"/>
</dbReference>
<feature type="region of interest" description="Disordered" evidence="2">
    <location>
        <begin position="221"/>
        <end position="288"/>
    </location>
</feature>
<dbReference type="VEuPathDB" id="FungiDB:TEQG_08545"/>
<dbReference type="GO" id="GO:0010508">
    <property type="term" value="P:positive regulation of autophagy"/>
    <property type="evidence" value="ECO:0007669"/>
    <property type="project" value="TreeGrafter"/>
</dbReference>
<feature type="compositionally biased region" description="Acidic residues" evidence="2">
    <location>
        <begin position="96"/>
        <end position="108"/>
    </location>
</feature>
<dbReference type="OrthoDB" id="18648at2759"/>
<dbReference type="GO" id="GO:0038202">
    <property type="term" value="P:TORC1 signaling"/>
    <property type="evidence" value="ECO:0007669"/>
    <property type="project" value="TreeGrafter"/>
</dbReference>
<dbReference type="PANTHER" id="PTHR13153:SF5">
    <property type="entry name" value="GATOR COMPLEX PROTEIN NPRL3"/>
    <property type="match status" value="1"/>
</dbReference>
<comment type="subcellular location">
    <subcellularLocation>
        <location evidence="1">Vacuole membrane</location>
        <topology evidence="1">Peripheral membrane protein</topology>
    </subcellularLocation>
</comment>
<accession>F2Q633</accession>
<dbReference type="GO" id="GO:0034198">
    <property type="term" value="P:cellular response to amino acid starvation"/>
    <property type="evidence" value="ECO:0007669"/>
    <property type="project" value="TreeGrafter"/>
</dbReference>
<dbReference type="PANTHER" id="PTHR13153">
    <property type="entry name" value="CGTHBA PROTEIN -14 GENE PROTEIN"/>
    <property type="match status" value="1"/>
</dbReference>
<dbReference type="InterPro" id="IPR005365">
    <property type="entry name" value="Npr3"/>
</dbReference>
<comment type="similarity">
    <text evidence="1">Belongs to the NPR3 family.</text>
</comment>
<evidence type="ECO:0000256" key="2">
    <source>
        <dbReference type="SAM" id="MobiDB-lite"/>
    </source>
</evidence>
<feature type="compositionally biased region" description="Basic residues" evidence="2">
    <location>
        <begin position="124"/>
        <end position="147"/>
    </location>
</feature>